<dbReference type="EMBL" id="KQ417777">
    <property type="protein sequence ID" value="KOF90384.1"/>
    <property type="molecule type" value="Genomic_DNA"/>
</dbReference>
<proteinExistence type="predicted"/>
<name>A0A0L8HML2_OCTBM</name>
<dbReference type="AlphaFoldDB" id="A0A0L8HML2"/>
<sequence length="50" mass="5807">MTDLFVPIKTLNFPLNINIFFVLEKQKNKPPPKQNIPSLPKTKHCLLFIS</sequence>
<reference evidence="1" key="1">
    <citation type="submission" date="2015-07" db="EMBL/GenBank/DDBJ databases">
        <title>MeaNS - Measles Nucleotide Surveillance Program.</title>
        <authorList>
            <person name="Tran T."/>
            <person name="Druce J."/>
        </authorList>
    </citation>
    <scope>NUCLEOTIDE SEQUENCE</scope>
    <source>
        <strain evidence="1">UCB-OBI-ISO-001</strain>
        <tissue evidence="1">Gonad</tissue>
    </source>
</reference>
<gene>
    <name evidence="1" type="ORF">OCBIM_22011296mg</name>
</gene>
<accession>A0A0L8HML2</accession>
<organism evidence="1">
    <name type="scientific">Octopus bimaculoides</name>
    <name type="common">California two-spotted octopus</name>
    <dbReference type="NCBI Taxonomy" id="37653"/>
    <lineage>
        <taxon>Eukaryota</taxon>
        <taxon>Metazoa</taxon>
        <taxon>Spiralia</taxon>
        <taxon>Lophotrochozoa</taxon>
        <taxon>Mollusca</taxon>
        <taxon>Cephalopoda</taxon>
        <taxon>Coleoidea</taxon>
        <taxon>Octopodiformes</taxon>
        <taxon>Octopoda</taxon>
        <taxon>Incirrata</taxon>
        <taxon>Octopodidae</taxon>
        <taxon>Octopus</taxon>
    </lineage>
</organism>
<protein>
    <submittedName>
        <fullName evidence="1">Uncharacterized protein</fullName>
    </submittedName>
</protein>
<evidence type="ECO:0000313" key="1">
    <source>
        <dbReference type="EMBL" id="KOF90384.1"/>
    </source>
</evidence>